<dbReference type="EMBL" id="AP014964">
    <property type="protein sequence ID" value="BAT04537.1"/>
    <property type="molecule type" value="Genomic_DNA"/>
</dbReference>
<reference evidence="2" key="1">
    <citation type="journal article" date="2005" name="Nature">
        <title>The map-based sequence of the rice genome.</title>
        <authorList>
            <consortium name="International rice genome sequencing project (IRGSP)"/>
            <person name="Matsumoto T."/>
            <person name="Wu J."/>
            <person name="Kanamori H."/>
            <person name="Katayose Y."/>
            <person name="Fujisawa M."/>
            <person name="Namiki N."/>
            <person name="Mizuno H."/>
            <person name="Yamamoto K."/>
            <person name="Antonio B.A."/>
            <person name="Baba T."/>
            <person name="Sakata K."/>
            <person name="Nagamura Y."/>
            <person name="Aoki H."/>
            <person name="Arikawa K."/>
            <person name="Arita K."/>
            <person name="Bito T."/>
            <person name="Chiden Y."/>
            <person name="Fujitsuka N."/>
            <person name="Fukunaka R."/>
            <person name="Hamada M."/>
            <person name="Harada C."/>
            <person name="Hayashi A."/>
            <person name="Hijishita S."/>
            <person name="Honda M."/>
            <person name="Hosokawa S."/>
            <person name="Ichikawa Y."/>
            <person name="Idonuma A."/>
            <person name="Iijima M."/>
            <person name="Ikeda M."/>
            <person name="Ikeno M."/>
            <person name="Ito K."/>
            <person name="Ito S."/>
            <person name="Ito T."/>
            <person name="Ito Y."/>
            <person name="Ito Y."/>
            <person name="Iwabuchi A."/>
            <person name="Kamiya K."/>
            <person name="Karasawa W."/>
            <person name="Kurita K."/>
            <person name="Katagiri S."/>
            <person name="Kikuta A."/>
            <person name="Kobayashi H."/>
            <person name="Kobayashi N."/>
            <person name="Machita K."/>
            <person name="Maehara T."/>
            <person name="Masukawa M."/>
            <person name="Mizubayashi T."/>
            <person name="Mukai Y."/>
            <person name="Nagasaki H."/>
            <person name="Nagata Y."/>
            <person name="Naito S."/>
            <person name="Nakashima M."/>
            <person name="Nakama Y."/>
            <person name="Nakamichi Y."/>
            <person name="Nakamura M."/>
            <person name="Meguro A."/>
            <person name="Negishi M."/>
            <person name="Ohta I."/>
            <person name="Ohta T."/>
            <person name="Okamoto M."/>
            <person name="Ono N."/>
            <person name="Saji S."/>
            <person name="Sakaguchi M."/>
            <person name="Sakai K."/>
            <person name="Shibata M."/>
            <person name="Shimokawa T."/>
            <person name="Song J."/>
            <person name="Takazaki Y."/>
            <person name="Terasawa K."/>
            <person name="Tsugane M."/>
            <person name="Tsuji K."/>
            <person name="Ueda S."/>
            <person name="Waki K."/>
            <person name="Yamagata H."/>
            <person name="Yamamoto M."/>
            <person name="Yamamoto S."/>
            <person name="Yamane H."/>
            <person name="Yoshiki S."/>
            <person name="Yoshihara R."/>
            <person name="Yukawa K."/>
            <person name="Zhong H."/>
            <person name="Yano M."/>
            <person name="Yuan Q."/>
            <person name="Ouyang S."/>
            <person name="Liu J."/>
            <person name="Jones K.M."/>
            <person name="Gansberger K."/>
            <person name="Moffat K."/>
            <person name="Hill J."/>
            <person name="Bera J."/>
            <person name="Fadrosh D."/>
            <person name="Jin S."/>
            <person name="Johri S."/>
            <person name="Kim M."/>
            <person name="Overton L."/>
            <person name="Reardon M."/>
            <person name="Tsitrin T."/>
            <person name="Vuong H."/>
            <person name="Weaver B."/>
            <person name="Ciecko A."/>
            <person name="Tallon L."/>
            <person name="Jackson J."/>
            <person name="Pai G."/>
            <person name="Aken S.V."/>
            <person name="Utterback T."/>
            <person name="Reidmuller S."/>
            <person name="Feldblyum T."/>
            <person name="Hsiao J."/>
            <person name="Zismann V."/>
            <person name="Iobst S."/>
            <person name="de Vazeille A.R."/>
            <person name="Buell C.R."/>
            <person name="Ying K."/>
            <person name="Li Y."/>
            <person name="Lu T."/>
            <person name="Huang Y."/>
            <person name="Zhao Q."/>
            <person name="Feng Q."/>
            <person name="Zhang L."/>
            <person name="Zhu J."/>
            <person name="Weng Q."/>
            <person name="Mu J."/>
            <person name="Lu Y."/>
            <person name="Fan D."/>
            <person name="Liu Y."/>
            <person name="Guan J."/>
            <person name="Zhang Y."/>
            <person name="Yu S."/>
            <person name="Liu X."/>
            <person name="Zhang Y."/>
            <person name="Hong G."/>
            <person name="Han B."/>
            <person name="Choisne N."/>
            <person name="Demange N."/>
            <person name="Orjeda G."/>
            <person name="Samain S."/>
            <person name="Cattolico L."/>
            <person name="Pelletier E."/>
            <person name="Couloux A."/>
            <person name="Segurens B."/>
            <person name="Wincker P."/>
            <person name="D'Hont A."/>
            <person name="Scarpelli C."/>
            <person name="Weissenbach J."/>
            <person name="Salanoubat M."/>
            <person name="Quetier F."/>
            <person name="Yu Y."/>
            <person name="Kim H.R."/>
            <person name="Rambo T."/>
            <person name="Currie J."/>
            <person name="Collura K."/>
            <person name="Luo M."/>
            <person name="Yang T."/>
            <person name="Ammiraju J.S.S."/>
            <person name="Engler F."/>
            <person name="Soderlund C."/>
            <person name="Wing R.A."/>
            <person name="Palmer L.E."/>
            <person name="de la Bastide M."/>
            <person name="Spiegel L."/>
            <person name="Nascimento L."/>
            <person name="Zutavern T."/>
            <person name="O'Shaughnessy A."/>
            <person name="Dike S."/>
            <person name="Dedhia N."/>
            <person name="Preston R."/>
            <person name="Balija V."/>
            <person name="McCombie W.R."/>
            <person name="Chow T."/>
            <person name="Chen H."/>
            <person name="Chung M."/>
            <person name="Chen C."/>
            <person name="Shaw J."/>
            <person name="Wu H."/>
            <person name="Hsiao K."/>
            <person name="Chao Y."/>
            <person name="Chu M."/>
            <person name="Cheng C."/>
            <person name="Hour A."/>
            <person name="Lee P."/>
            <person name="Lin S."/>
            <person name="Lin Y."/>
            <person name="Liou J."/>
            <person name="Liu S."/>
            <person name="Hsing Y."/>
            <person name="Raghuvanshi S."/>
            <person name="Mohanty A."/>
            <person name="Bharti A.K."/>
            <person name="Gaur A."/>
            <person name="Gupta V."/>
            <person name="Kumar D."/>
            <person name="Ravi V."/>
            <person name="Vij S."/>
            <person name="Kapur A."/>
            <person name="Khurana P."/>
            <person name="Khurana P."/>
            <person name="Khurana J.P."/>
            <person name="Tyagi A.K."/>
            <person name="Gaikwad K."/>
            <person name="Singh A."/>
            <person name="Dalal V."/>
            <person name="Srivastava S."/>
            <person name="Dixit A."/>
            <person name="Pal A.K."/>
            <person name="Ghazi I.A."/>
            <person name="Yadav M."/>
            <person name="Pandit A."/>
            <person name="Bhargava A."/>
            <person name="Sureshbabu K."/>
            <person name="Batra K."/>
            <person name="Sharma T.R."/>
            <person name="Mohapatra T."/>
            <person name="Singh N.K."/>
            <person name="Messing J."/>
            <person name="Nelson A.B."/>
            <person name="Fuks G."/>
            <person name="Kavchok S."/>
            <person name="Keizer G."/>
            <person name="Linton E."/>
            <person name="Llaca V."/>
            <person name="Song R."/>
            <person name="Tanyolac B."/>
            <person name="Young S."/>
            <person name="Ho-Il K."/>
            <person name="Hahn J.H."/>
            <person name="Sangsakoo G."/>
            <person name="Vanavichit A."/>
            <person name="de Mattos Luiz.A.T."/>
            <person name="Zimmer P.D."/>
            <person name="Malone G."/>
            <person name="Dellagostin O."/>
            <person name="de Oliveira A.C."/>
            <person name="Bevan M."/>
            <person name="Bancroft I."/>
            <person name="Minx P."/>
            <person name="Cordum H."/>
            <person name="Wilson R."/>
            <person name="Cheng Z."/>
            <person name="Jin W."/>
            <person name="Jiang J."/>
            <person name="Leong S.A."/>
            <person name="Iwama H."/>
            <person name="Gojobori T."/>
            <person name="Itoh T."/>
            <person name="Niimura Y."/>
            <person name="Fujii Y."/>
            <person name="Habara T."/>
            <person name="Sakai H."/>
            <person name="Sato Y."/>
            <person name="Wilson G."/>
            <person name="Kumar K."/>
            <person name="McCouch S."/>
            <person name="Juretic N."/>
            <person name="Hoen D."/>
            <person name="Wright S."/>
            <person name="Bruskiewich R."/>
            <person name="Bureau T."/>
            <person name="Miyao A."/>
            <person name="Hirochika H."/>
            <person name="Nishikawa T."/>
            <person name="Kadowaki K."/>
            <person name="Sugiura M."/>
            <person name="Burr B."/>
            <person name="Sasaki T."/>
        </authorList>
    </citation>
    <scope>NUCLEOTIDE SEQUENCE [LARGE SCALE GENOMIC DNA]</scope>
    <source>
        <strain evidence="2">cv. Nipponbare</strain>
    </source>
</reference>
<dbReference type="SMR" id="A0A0P0XDL7"/>
<dbReference type="InParanoid" id="A0A0P0XDL7"/>
<gene>
    <name evidence="1" type="ordered locus">Os08g0246950</name>
    <name evidence="1" type="ORF">OSNPB_080246950</name>
</gene>
<reference evidence="1 2" key="2">
    <citation type="journal article" date="2013" name="Plant Cell Physiol.">
        <title>Rice Annotation Project Database (RAP-DB): an integrative and interactive database for rice genomics.</title>
        <authorList>
            <person name="Sakai H."/>
            <person name="Lee S.S."/>
            <person name="Tanaka T."/>
            <person name="Numa H."/>
            <person name="Kim J."/>
            <person name="Kawahara Y."/>
            <person name="Wakimoto H."/>
            <person name="Yang C.C."/>
            <person name="Iwamoto M."/>
            <person name="Abe T."/>
            <person name="Yamada Y."/>
            <person name="Muto A."/>
            <person name="Inokuchi H."/>
            <person name="Ikemura T."/>
            <person name="Matsumoto T."/>
            <person name="Sasaki T."/>
            <person name="Itoh T."/>
        </authorList>
    </citation>
    <scope>NUCLEOTIDE SEQUENCE [LARGE SCALE GENOMIC DNA]</scope>
    <source>
        <strain evidence="2">cv. Nipponbare</strain>
    </source>
</reference>
<evidence type="ECO:0000313" key="1">
    <source>
        <dbReference type="EMBL" id="BAT04537.1"/>
    </source>
</evidence>
<reference evidence="1 2" key="3">
    <citation type="journal article" date="2013" name="Rice">
        <title>Improvement of the Oryza sativa Nipponbare reference genome using next generation sequence and optical map data.</title>
        <authorList>
            <person name="Kawahara Y."/>
            <person name="de la Bastide M."/>
            <person name="Hamilton J.P."/>
            <person name="Kanamori H."/>
            <person name="McCombie W.R."/>
            <person name="Ouyang S."/>
            <person name="Schwartz D.C."/>
            <person name="Tanaka T."/>
            <person name="Wu J."/>
            <person name="Zhou S."/>
            <person name="Childs K.L."/>
            <person name="Davidson R.M."/>
            <person name="Lin H."/>
            <person name="Quesada-Ocampo L."/>
            <person name="Vaillancourt B."/>
            <person name="Sakai H."/>
            <person name="Lee S.S."/>
            <person name="Kim J."/>
            <person name="Numa H."/>
            <person name="Itoh T."/>
            <person name="Buell C.R."/>
            <person name="Matsumoto T."/>
        </authorList>
    </citation>
    <scope>NUCLEOTIDE SEQUENCE [LARGE SCALE GENOMIC DNA]</scope>
    <source>
        <strain evidence="2">cv. Nipponbare</strain>
    </source>
</reference>
<evidence type="ECO:0000313" key="2">
    <source>
        <dbReference type="Proteomes" id="UP000059680"/>
    </source>
</evidence>
<sequence length="80" mass="9143">MCDGCAALMSSRVRSGVPDLGRPTAFHRLCLLPCEHRRYILPIRLYKLQPSPIQAIASLPPHNNQHPPHSIPFLWSLRHR</sequence>
<organism evidence="1 2">
    <name type="scientific">Oryza sativa subsp. japonica</name>
    <name type="common">Rice</name>
    <dbReference type="NCBI Taxonomy" id="39947"/>
    <lineage>
        <taxon>Eukaryota</taxon>
        <taxon>Viridiplantae</taxon>
        <taxon>Streptophyta</taxon>
        <taxon>Embryophyta</taxon>
        <taxon>Tracheophyta</taxon>
        <taxon>Spermatophyta</taxon>
        <taxon>Magnoliopsida</taxon>
        <taxon>Liliopsida</taxon>
        <taxon>Poales</taxon>
        <taxon>Poaceae</taxon>
        <taxon>BOP clade</taxon>
        <taxon>Oryzoideae</taxon>
        <taxon>Oryzeae</taxon>
        <taxon>Oryzinae</taxon>
        <taxon>Oryza</taxon>
        <taxon>Oryza sativa</taxon>
    </lineage>
</organism>
<dbReference type="Proteomes" id="UP000059680">
    <property type="component" value="Chromosome 8"/>
</dbReference>
<protein>
    <submittedName>
        <fullName evidence="1">Os08g0246950 protein</fullName>
    </submittedName>
</protein>
<name>A0A0P0XDL7_ORYSJ</name>
<dbReference type="AlphaFoldDB" id="A0A0P0XDL7"/>
<keyword evidence="2" id="KW-1185">Reference proteome</keyword>
<dbReference type="PaxDb" id="39947-A0A0P0XDL7"/>
<accession>A0A0P0XDL7</accession>
<proteinExistence type="predicted"/>
<dbReference type="Gramene" id="Os08t0246950-00">
    <property type="protein sequence ID" value="Os08t0246950-00"/>
    <property type="gene ID" value="Os08g0246950"/>
</dbReference>